<dbReference type="CDD" id="cd17932">
    <property type="entry name" value="DEXQc_UvrD"/>
    <property type="match status" value="1"/>
</dbReference>
<evidence type="ECO:0000256" key="2">
    <source>
        <dbReference type="ARBA" id="ARBA00022741"/>
    </source>
</evidence>
<comment type="caution">
    <text evidence="15">The sequence shown here is derived from an EMBL/GenBank/DDBJ whole genome shotgun (WGS) entry which is preliminary data.</text>
</comment>
<organism evidence="15 16">
    <name type="scientific">Candidatus Onthenecus intestinigallinarum</name>
    <dbReference type="NCBI Taxonomy" id="2840875"/>
    <lineage>
        <taxon>Bacteria</taxon>
        <taxon>Bacillati</taxon>
        <taxon>Bacillota</taxon>
        <taxon>Clostridia</taxon>
        <taxon>Eubacteriales</taxon>
        <taxon>Candidatus Onthenecus</taxon>
    </lineage>
</organism>
<keyword evidence="5 10" id="KW-0067">ATP-binding</keyword>
<gene>
    <name evidence="15" type="primary">pcrA</name>
    <name evidence="15" type="ORF">IAB73_09930</name>
</gene>
<dbReference type="InterPro" id="IPR027417">
    <property type="entry name" value="P-loop_NTPase"/>
</dbReference>
<dbReference type="InterPro" id="IPR000212">
    <property type="entry name" value="DNA_helicase_UvrD/REP"/>
</dbReference>
<dbReference type="GO" id="GO:0005829">
    <property type="term" value="C:cytosol"/>
    <property type="evidence" value="ECO:0007669"/>
    <property type="project" value="TreeGrafter"/>
</dbReference>
<dbReference type="PANTHER" id="PTHR11070:SF2">
    <property type="entry name" value="ATP-DEPENDENT DNA HELICASE SRS2"/>
    <property type="match status" value="1"/>
</dbReference>
<keyword evidence="2 10" id="KW-0547">Nucleotide-binding</keyword>
<dbReference type="CDD" id="cd18807">
    <property type="entry name" value="SF1_C_UvrD"/>
    <property type="match status" value="1"/>
</dbReference>
<evidence type="ECO:0000256" key="8">
    <source>
        <dbReference type="ARBA" id="ARBA00034617"/>
    </source>
</evidence>
<evidence type="ECO:0000256" key="4">
    <source>
        <dbReference type="ARBA" id="ARBA00022806"/>
    </source>
</evidence>
<dbReference type="EC" id="5.6.2.4" evidence="11"/>
<reference evidence="15" key="1">
    <citation type="submission" date="2020-10" db="EMBL/GenBank/DDBJ databases">
        <authorList>
            <person name="Gilroy R."/>
        </authorList>
    </citation>
    <scope>NUCLEOTIDE SEQUENCE</scope>
    <source>
        <strain evidence="15">ChiSxjej2B14-6234</strain>
    </source>
</reference>
<dbReference type="InterPro" id="IPR014017">
    <property type="entry name" value="DNA_helicase_UvrD-like_C"/>
</dbReference>
<comment type="similarity">
    <text evidence="1 11">Belongs to the helicase family. UvrD subfamily.</text>
</comment>
<evidence type="ECO:0000256" key="6">
    <source>
        <dbReference type="ARBA" id="ARBA00023125"/>
    </source>
</evidence>
<dbReference type="PROSITE" id="PS51198">
    <property type="entry name" value="UVRD_HELICASE_ATP_BIND"/>
    <property type="match status" value="1"/>
</dbReference>
<sequence>MDLTALNREQRLAAETLEGPLLVLAGAGSGKTRALTYRIANLLDHGVPAFQIMAITFTNKAAREMRERLEKLTGEQAGDLWVSTFHASCARILRRDIEKLGYTRAFTIYDDDDQMTVIKELLKKQNIDEKFLPPREVKAKISDAKNRLLGPQEWFHASSRDFRMQMIMDLYTAYEQRLKSANALDFDDLLVKTLELFSQHPPVLESYQRRFRYIHVDEYQDTNYAQYMLVKLLSGVYRNLCVVGDDDQSIYGWRGADVRNILDFEKDFPDCKVIKLEQNYRSTANILDAANNVIAHNEGRKEKALWTDRGEGEKICLFRAGDEREEAAWVLDRMRQLNRGGVPYGAMAVLYRMNAQSRVLEEMFVRAGVPYRIYGGLRFYDRKEVRDVVAYLRAIVNPADDVSLRRIINQPKRAIGDATIAELARSAAEEGVSLFATLVEPPQTLSSRARKCVGEFAALMTRLTLEREDMPLADFVRRLIEETGLLAQYTKEDSDEARTRVENIQEFIGAVEEFAEKAESPTLEDFLENVALVTDVDSMDEAAQAVTLMTLHSAKGLEFKNVFLIGMEDGIFPSLRSMEDEGRMEEERRLCYVGITRAQDRLFLSFAVQRMLFNLMQHNRPSRFLDEIPQRLLDGSALRAPAARVSPQRGRFEDDEPARERPQLRIGRQPVKDFAGGRSGELNIPGVRKGFLPSQAQAFVKPAVFKPGDRVQHRKFGQGNVVNVTGSGGDARISIEFAAYGVKEFSLSIAPIIKVGD</sequence>
<dbReference type="GO" id="GO:0006260">
    <property type="term" value="P:DNA replication"/>
    <property type="evidence" value="ECO:0007669"/>
    <property type="project" value="InterPro"/>
</dbReference>
<name>A0A9D0ZDK1_9FIRM</name>
<proteinExistence type="inferred from homology"/>
<dbReference type="GO" id="GO:0000725">
    <property type="term" value="P:recombinational repair"/>
    <property type="evidence" value="ECO:0007669"/>
    <property type="project" value="TreeGrafter"/>
</dbReference>
<dbReference type="Pfam" id="PF21196">
    <property type="entry name" value="PcrA_UvrD_tudor"/>
    <property type="match status" value="1"/>
</dbReference>
<dbReference type="InterPro" id="IPR013986">
    <property type="entry name" value="DExx_box_DNA_helicase_dom_sf"/>
</dbReference>
<comment type="catalytic activity">
    <reaction evidence="8">
        <text>Couples ATP hydrolysis with the unwinding of duplex DNA by translocating in the 3'-5' direction.</text>
        <dbReference type="EC" id="5.6.2.4"/>
    </reaction>
</comment>
<dbReference type="GO" id="GO:0016787">
    <property type="term" value="F:hydrolase activity"/>
    <property type="evidence" value="ECO:0007669"/>
    <property type="project" value="UniProtKB-UniRule"/>
</dbReference>
<dbReference type="GO" id="GO:0033202">
    <property type="term" value="C:DNA helicase complex"/>
    <property type="evidence" value="ECO:0007669"/>
    <property type="project" value="TreeGrafter"/>
</dbReference>
<dbReference type="Pfam" id="PF00580">
    <property type="entry name" value="UvrD-helicase"/>
    <property type="match status" value="1"/>
</dbReference>
<protein>
    <recommendedName>
        <fullName evidence="11">ATP-dependent DNA helicase</fullName>
        <ecNumber evidence="11">5.6.2.4</ecNumber>
    </recommendedName>
</protein>
<feature type="domain" description="UvrD-like helicase C-terminal" evidence="14">
    <location>
        <begin position="284"/>
        <end position="556"/>
    </location>
</feature>
<evidence type="ECO:0000313" key="15">
    <source>
        <dbReference type="EMBL" id="HIQ72508.1"/>
    </source>
</evidence>
<feature type="region of interest" description="Disordered" evidence="12">
    <location>
        <begin position="643"/>
        <end position="662"/>
    </location>
</feature>
<dbReference type="GO" id="GO:0005524">
    <property type="term" value="F:ATP binding"/>
    <property type="evidence" value="ECO:0007669"/>
    <property type="project" value="UniProtKB-UniRule"/>
</dbReference>
<dbReference type="PROSITE" id="PS51217">
    <property type="entry name" value="UVRD_HELICASE_CTER"/>
    <property type="match status" value="1"/>
</dbReference>
<dbReference type="Pfam" id="PF13361">
    <property type="entry name" value="UvrD_C"/>
    <property type="match status" value="1"/>
</dbReference>
<keyword evidence="3 10" id="KW-0378">Hydrolase</keyword>
<dbReference type="Proteomes" id="UP000886887">
    <property type="component" value="Unassembled WGS sequence"/>
</dbReference>
<comment type="catalytic activity">
    <reaction evidence="9 11">
        <text>ATP + H2O = ADP + phosphate + H(+)</text>
        <dbReference type="Rhea" id="RHEA:13065"/>
        <dbReference type="ChEBI" id="CHEBI:15377"/>
        <dbReference type="ChEBI" id="CHEBI:15378"/>
        <dbReference type="ChEBI" id="CHEBI:30616"/>
        <dbReference type="ChEBI" id="CHEBI:43474"/>
        <dbReference type="ChEBI" id="CHEBI:456216"/>
        <dbReference type="EC" id="5.6.2.4"/>
    </reaction>
</comment>
<evidence type="ECO:0000256" key="7">
    <source>
        <dbReference type="ARBA" id="ARBA00023235"/>
    </source>
</evidence>
<dbReference type="PANTHER" id="PTHR11070">
    <property type="entry name" value="UVRD / RECB / PCRA DNA HELICASE FAMILY MEMBER"/>
    <property type="match status" value="1"/>
</dbReference>
<dbReference type="FunFam" id="1.10.486.10:FF:000003">
    <property type="entry name" value="ATP-dependent DNA helicase"/>
    <property type="match status" value="1"/>
</dbReference>
<evidence type="ECO:0000256" key="10">
    <source>
        <dbReference type="PROSITE-ProRule" id="PRU00560"/>
    </source>
</evidence>
<accession>A0A9D0ZDK1</accession>
<dbReference type="FunFam" id="1.10.10.160:FF:000001">
    <property type="entry name" value="ATP-dependent DNA helicase"/>
    <property type="match status" value="1"/>
</dbReference>
<dbReference type="SUPFAM" id="SSF52540">
    <property type="entry name" value="P-loop containing nucleoside triphosphate hydrolases"/>
    <property type="match status" value="1"/>
</dbReference>
<dbReference type="Gene3D" id="1.10.486.10">
    <property type="entry name" value="PCRA, domain 4"/>
    <property type="match status" value="1"/>
</dbReference>
<evidence type="ECO:0000256" key="1">
    <source>
        <dbReference type="ARBA" id="ARBA00009922"/>
    </source>
</evidence>
<evidence type="ECO:0000259" key="14">
    <source>
        <dbReference type="PROSITE" id="PS51217"/>
    </source>
</evidence>
<reference evidence="15" key="2">
    <citation type="journal article" date="2021" name="PeerJ">
        <title>Extensive microbial diversity within the chicken gut microbiome revealed by metagenomics and culture.</title>
        <authorList>
            <person name="Gilroy R."/>
            <person name="Ravi A."/>
            <person name="Getino M."/>
            <person name="Pursley I."/>
            <person name="Horton D.L."/>
            <person name="Alikhan N.F."/>
            <person name="Baker D."/>
            <person name="Gharbi K."/>
            <person name="Hall N."/>
            <person name="Watson M."/>
            <person name="Adriaenssens E.M."/>
            <person name="Foster-Nyarko E."/>
            <person name="Jarju S."/>
            <person name="Secka A."/>
            <person name="Antonio M."/>
            <person name="Oren A."/>
            <person name="Chaudhuri R.R."/>
            <person name="La Ragione R."/>
            <person name="Hildebrand F."/>
            <person name="Pallen M.J."/>
        </authorList>
    </citation>
    <scope>NUCLEOTIDE SEQUENCE</scope>
    <source>
        <strain evidence="15">ChiSxjej2B14-6234</strain>
    </source>
</reference>
<evidence type="ECO:0000256" key="12">
    <source>
        <dbReference type="SAM" id="MobiDB-lite"/>
    </source>
</evidence>
<keyword evidence="4 10" id="KW-0347">Helicase</keyword>
<dbReference type="GO" id="GO:0009314">
    <property type="term" value="P:response to radiation"/>
    <property type="evidence" value="ECO:0007669"/>
    <property type="project" value="UniProtKB-ARBA"/>
</dbReference>
<feature type="domain" description="UvrD-like helicase ATP-binding" evidence="13">
    <location>
        <begin position="4"/>
        <end position="283"/>
    </location>
</feature>
<dbReference type="NCBIfam" id="TIGR01073">
    <property type="entry name" value="pcrA"/>
    <property type="match status" value="1"/>
</dbReference>
<dbReference type="EMBL" id="DVFJ01000036">
    <property type="protein sequence ID" value="HIQ72508.1"/>
    <property type="molecule type" value="Genomic_DNA"/>
</dbReference>
<evidence type="ECO:0000256" key="11">
    <source>
        <dbReference type="RuleBase" id="RU364053"/>
    </source>
</evidence>
<dbReference type="Gene3D" id="1.10.10.160">
    <property type="match status" value="1"/>
</dbReference>
<dbReference type="InterPro" id="IPR014016">
    <property type="entry name" value="UvrD-like_ATP-bd"/>
</dbReference>
<evidence type="ECO:0000259" key="13">
    <source>
        <dbReference type="PROSITE" id="PS51198"/>
    </source>
</evidence>
<dbReference type="InterPro" id="IPR005751">
    <property type="entry name" value="ATP-dep_DNA_helicase_PcrA"/>
</dbReference>
<feature type="binding site" evidence="10">
    <location>
        <begin position="25"/>
        <end position="32"/>
    </location>
    <ligand>
        <name>ATP</name>
        <dbReference type="ChEBI" id="CHEBI:30616"/>
    </ligand>
</feature>
<keyword evidence="7" id="KW-0413">Isomerase</keyword>
<evidence type="ECO:0000313" key="16">
    <source>
        <dbReference type="Proteomes" id="UP000886887"/>
    </source>
</evidence>
<evidence type="ECO:0000256" key="5">
    <source>
        <dbReference type="ARBA" id="ARBA00022840"/>
    </source>
</evidence>
<dbReference type="GO" id="GO:0003677">
    <property type="term" value="F:DNA binding"/>
    <property type="evidence" value="ECO:0007669"/>
    <property type="project" value="UniProtKB-KW"/>
</dbReference>
<evidence type="ECO:0000256" key="3">
    <source>
        <dbReference type="ARBA" id="ARBA00022801"/>
    </source>
</evidence>
<dbReference type="AlphaFoldDB" id="A0A9D0ZDK1"/>
<dbReference type="Gene3D" id="3.40.50.300">
    <property type="entry name" value="P-loop containing nucleotide triphosphate hydrolases"/>
    <property type="match status" value="2"/>
</dbReference>
<keyword evidence="6 11" id="KW-0238">DNA-binding</keyword>
<evidence type="ECO:0000256" key="9">
    <source>
        <dbReference type="ARBA" id="ARBA00048988"/>
    </source>
</evidence>
<dbReference type="GO" id="GO:0043138">
    <property type="term" value="F:3'-5' DNA helicase activity"/>
    <property type="evidence" value="ECO:0007669"/>
    <property type="project" value="UniProtKB-EC"/>
</dbReference>